<keyword evidence="1" id="KW-1133">Transmembrane helix</keyword>
<accession>A0A2P2NX82</accession>
<evidence type="ECO:0000313" key="2">
    <source>
        <dbReference type="EMBL" id="MBX47082.1"/>
    </source>
</evidence>
<reference evidence="2" key="1">
    <citation type="submission" date="2018-02" db="EMBL/GenBank/DDBJ databases">
        <title>Rhizophora mucronata_Transcriptome.</title>
        <authorList>
            <person name="Meera S.P."/>
            <person name="Sreeshan A."/>
            <person name="Augustine A."/>
        </authorList>
    </citation>
    <scope>NUCLEOTIDE SEQUENCE</scope>
    <source>
        <tissue evidence="2">Leaf</tissue>
    </source>
</reference>
<feature type="transmembrane region" description="Helical" evidence="1">
    <location>
        <begin position="21"/>
        <end position="38"/>
    </location>
</feature>
<sequence>MLQLLSFRPFNSALLFSKISLLLYLATFSPILYLYLFLPFPLTI</sequence>
<proteinExistence type="predicted"/>
<keyword evidence="1" id="KW-0812">Transmembrane</keyword>
<evidence type="ECO:0000256" key="1">
    <source>
        <dbReference type="SAM" id="Phobius"/>
    </source>
</evidence>
<dbReference type="AlphaFoldDB" id="A0A2P2NX82"/>
<dbReference type="EMBL" id="GGEC01066598">
    <property type="protein sequence ID" value="MBX47082.1"/>
    <property type="molecule type" value="Transcribed_RNA"/>
</dbReference>
<organism evidence="2">
    <name type="scientific">Rhizophora mucronata</name>
    <name type="common">Asiatic mangrove</name>
    <dbReference type="NCBI Taxonomy" id="61149"/>
    <lineage>
        <taxon>Eukaryota</taxon>
        <taxon>Viridiplantae</taxon>
        <taxon>Streptophyta</taxon>
        <taxon>Embryophyta</taxon>
        <taxon>Tracheophyta</taxon>
        <taxon>Spermatophyta</taxon>
        <taxon>Magnoliopsida</taxon>
        <taxon>eudicotyledons</taxon>
        <taxon>Gunneridae</taxon>
        <taxon>Pentapetalae</taxon>
        <taxon>rosids</taxon>
        <taxon>fabids</taxon>
        <taxon>Malpighiales</taxon>
        <taxon>Rhizophoraceae</taxon>
        <taxon>Rhizophora</taxon>
    </lineage>
</organism>
<keyword evidence="1" id="KW-0472">Membrane</keyword>
<name>A0A2P2NX82_RHIMU</name>
<protein>
    <submittedName>
        <fullName evidence="2">Uncharacterized protein</fullName>
    </submittedName>
</protein>